<dbReference type="RefSeq" id="WP_369721677.1">
    <property type="nucleotide sequence ID" value="NZ_CP165734.1"/>
</dbReference>
<organism evidence="1">
    <name type="scientific">Bradyrhizobium sp. LLZ17</name>
    <dbReference type="NCBI Taxonomy" id="3239388"/>
    <lineage>
        <taxon>Bacteria</taxon>
        <taxon>Pseudomonadati</taxon>
        <taxon>Pseudomonadota</taxon>
        <taxon>Alphaproteobacteria</taxon>
        <taxon>Hyphomicrobiales</taxon>
        <taxon>Nitrobacteraceae</taxon>
        <taxon>Bradyrhizobium</taxon>
    </lineage>
</organism>
<accession>A0AB39XJ77</accession>
<evidence type="ECO:0000313" key="1">
    <source>
        <dbReference type="EMBL" id="XDV57250.1"/>
    </source>
</evidence>
<gene>
    <name evidence="1" type="ORF">AB8Z38_32580</name>
</gene>
<name>A0AB39XJ77_9BRAD</name>
<sequence length="112" mass="11992">MKNLLMGMREGNWCGKTAQLASRSMADHGYVSPASLSVAARQGRSNEIYENNPMHSRHQAEIIDLFLSSGKAKYSFAPSGKTGAEWHDRDGIFGGAPGIRTVMAGPVPASTP</sequence>
<dbReference type="EMBL" id="CP165734">
    <property type="protein sequence ID" value="XDV57250.1"/>
    <property type="molecule type" value="Genomic_DNA"/>
</dbReference>
<protein>
    <submittedName>
        <fullName evidence="1">Uncharacterized protein</fullName>
    </submittedName>
</protein>
<proteinExistence type="predicted"/>
<dbReference type="AlphaFoldDB" id="A0AB39XJ77"/>
<reference evidence="1" key="1">
    <citation type="submission" date="2024-08" db="EMBL/GenBank/DDBJ databases">
        <authorList>
            <person name="Chaddad Z."/>
            <person name="Lamrabet M."/>
            <person name="Bouhnik O."/>
            <person name="Alami S."/>
            <person name="Wipf D."/>
            <person name="Courty P.E."/>
            <person name="Missbah El Idrissi M."/>
        </authorList>
    </citation>
    <scope>NUCLEOTIDE SEQUENCE</scope>
    <source>
        <strain evidence="1">LLZ17</strain>
    </source>
</reference>